<gene>
    <name evidence="2" type="ORF">g.7698</name>
</gene>
<feature type="compositionally biased region" description="Basic and acidic residues" evidence="1">
    <location>
        <begin position="23"/>
        <end position="38"/>
    </location>
</feature>
<evidence type="ECO:0000313" key="2">
    <source>
        <dbReference type="EMBL" id="JAS55706.1"/>
    </source>
</evidence>
<dbReference type="AlphaFoldDB" id="A0A1B6FZV7"/>
<reference evidence="2" key="1">
    <citation type="submission" date="2015-11" db="EMBL/GenBank/DDBJ databases">
        <title>De novo transcriptome assembly of four potential Pierce s Disease insect vectors from Arizona vineyards.</title>
        <authorList>
            <person name="Tassone E.E."/>
        </authorList>
    </citation>
    <scope>NUCLEOTIDE SEQUENCE</scope>
</reference>
<accession>A0A1B6FZV7</accession>
<name>A0A1B6FZV7_9HEMI</name>
<proteinExistence type="predicted"/>
<feature type="compositionally biased region" description="Basic residues" evidence="1">
    <location>
        <begin position="1"/>
        <end position="11"/>
    </location>
</feature>
<feature type="region of interest" description="Disordered" evidence="1">
    <location>
        <begin position="1"/>
        <end position="60"/>
    </location>
</feature>
<feature type="compositionally biased region" description="Polar residues" evidence="1">
    <location>
        <begin position="51"/>
        <end position="60"/>
    </location>
</feature>
<organism evidence="2">
    <name type="scientific">Cuerna arida</name>
    <dbReference type="NCBI Taxonomy" id="1464854"/>
    <lineage>
        <taxon>Eukaryota</taxon>
        <taxon>Metazoa</taxon>
        <taxon>Ecdysozoa</taxon>
        <taxon>Arthropoda</taxon>
        <taxon>Hexapoda</taxon>
        <taxon>Insecta</taxon>
        <taxon>Pterygota</taxon>
        <taxon>Neoptera</taxon>
        <taxon>Paraneoptera</taxon>
        <taxon>Hemiptera</taxon>
        <taxon>Auchenorrhyncha</taxon>
        <taxon>Membracoidea</taxon>
        <taxon>Cicadellidae</taxon>
        <taxon>Cicadellinae</taxon>
        <taxon>Proconiini</taxon>
        <taxon>Cuerna</taxon>
    </lineage>
</organism>
<protein>
    <submittedName>
        <fullName evidence="2">Uncharacterized protein</fullName>
    </submittedName>
</protein>
<evidence type="ECO:0000256" key="1">
    <source>
        <dbReference type="SAM" id="MobiDB-lite"/>
    </source>
</evidence>
<dbReference type="EMBL" id="GECZ01014063">
    <property type="protein sequence ID" value="JAS55706.1"/>
    <property type="molecule type" value="Transcribed_RNA"/>
</dbReference>
<sequence length="198" mass="23079">MEYRLRPKTSKTCKQGRERKHLRSDGVDPLQHSKDTHANHSQVEEEPSAKKANQSKNGNWINSWQGEVKDAAQWLESKDFQDMFQESQEKVNGHNCVRCRICSVNVKAFNHEIRKHSLSREHKGKLKDNPVVEIPLEEEARRAERLMFDLFKRRKWPVSVQESFYNFVEAFAPCSEVATILCQQKKLMSFATDSDSDD</sequence>